<reference evidence="1 2" key="1">
    <citation type="submission" date="2018-09" db="EMBL/GenBank/DDBJ databases">
        <title>Genomic investigation of the strawberry pathogen Phytophthora fragariae indicates pathogenicity is determined by transcriptional variation in three key races.</title>
        <authorList>
            <person name="Adams T.M."/>
            <person name="Armitage A.D."/>
            <person name="Sobczyk M.K."/>
            <person name="Bates H.J."/>
            <person name="Dunwell J.M."/>
            <person name="Nellist C.F."/>
            <person name="Harrison R.J."/>
        </authorList>
    </citation>
    <scope>NUCLEOTIDE SEQUENCE [LARGE SCALE GENOMIC DNA]</scope>
    <source>
        <strain evidence="1 2">NOV-77</strain>
    </source>
</reference>
<comment type="caution">
    <text evidence="1">The sequence shown here is derived from an EMBL/GenBank/DDBJ whole genome shotgun (WGS) entry which is preliminary data.</text>
</comment>
<evidence type="ECO:0000313" key="2">
    <source>
        <dbReference type="Proteomes" id="UP000486351"/>
    </source>
</evidence>
<dbReference type="Proteomes" id="UP000486351">
    <property type="component" value="Unassembled WGS sequence"/>
</dbReference>
<protein>
    <submittedName>
        <fullName evidence="1">Uncharacterized protein</fullName>
    </submittedName>
</protein>
<accession>A0A6G0S981</accession>
<name>A0A6G0S981_9STRA</name>
<sequence length="139" mass="15100">MLVSSTSGFAAISITFAKQRVFLASAYLWLLLGVSSAVHCGSAAARVALASAYLWPLLGVSGATHCGSTAASASMPTRCRRYTPAKFGDLTTPPLKNPLKYEKSTVYFKRDYLENTKMLTSTRLFCAVSCLDRLRLLIH</sequence>
<gene>
    <name evidence="1" type="ORF">PF008_g5353</name>
</gene>
<proteinExistence type="predicted"/>
<organism evidence="1 2">
    <name type="scientific">Phytophthora fragariae</name>
    <dbReference type="NCBI Taxonomy" id="53985"/>
    <lineage>
        <taxon>Eukaryota</taxon>
        <taxon>Sar</taxon>
        <taxon>Stramenopiles</taxon>
        <taxon>Oomycota</taxon>
        <taxon>Peronosporomycetes</taxon>
        <taxon>Peronosporales</taxon>
        <taxon>Peronosporaceae</taxon>
        <taxon>Phytophthora</taxon>
    </lineage>
</organism>
<dbReference type="AlphaFoldDB" id="A0A6G0S981"/>
<evidence type="ECO:0000313" key="1">
    <source>
        <dbReference type="EMBL" id="KAE9352677.1"/>
    </source>
</evidence>
<dbReference type="EMBL" id="QXFY01000196">
    <property type="protein sequence ID" value="KAE9352677.1"/>
    <property type="molecule type" value="Genomic_DNA"/>
</dbReference>